<evidence type="ECO:0000313" key="3">
    <source>
        <dbReference type="EMBL" id="KAF2431810.1"/>
    </source>
</evidence>
<sequence>MQPVNVGSMEDPSGFELRVGYFGLCAGPSRGLLCTATNGASADVIMGRLATNYAGNMTTILAAQRTILENAVVFQSKIFLSLPAVAGVCFVLAIGALTLLKKSLKATPSNNALHHRSMYKRWLSIFLWFSVALSLASAVAITQTTGSLQFLTRAFTSQRLITTGMAAQIIHWLIFAFSFLFAVGISVMFQSGEDDGSVSEISRRKGGKGYLPSSPKGASMRALPSLGSAPMPKKKKTKASSALSMV</sequence>
<dbReference type="Pfam" id="PF12351">
    <property type="entry name" value="Fig1"/>
    <property type="match status" value="1"/>
</dbReference>
<organism evidence="3 4">
    <name type="scientific">Tothia fuscella</name>
    <dbReference type="NCBI Taxonomy" id="1048955"/>
    <lineage>
        <taxon>Eukaryota</taxon>
        <taxon>Fungi</taxon>
        <taxon>Dikarya</taxon>
        <taxon>Ascomycota</taxon>
        <taxon>Pezizomycotina</taxon>
        <taxon>Dothideomycetes</taxon>
        <taxon>Pleosporomycetidae</taxon>
        <taxon>Venturiales</taxon>
        <taxon>Cylindrosympodiaceae</taxon>
        <taxon>Tothia</taxon>
    </lineage>
</organism>
<evidence type="ECO:0000256" key="1">
    <source>
        <dbReference type="SAM" id="MobiDB-lite"/>
    </source>
</evidence>
<dbReference type="AlphaFoldDB" id="A0A9P4TZN1"/>
<evidence type="ECO:0000313" key="4">
    <source>
        <dbReference type="Proteomes" id="UP000800235"/>
    </source>
</evidence>
<accession>A0A9P4TZN1</accession>
<feature type="transmembrane region" description="Helical" evidence="2">
    <location>
        <begin position="78"/>
        <end position="100"/>
    </location>
</feature>
<keyword evidence="4" id="KW-1185">Reference proteome</keyword>
<feature type="region of interest" description="Disordered" evidence="1">
    <location>
        <begin position="194"/>
        <end position="246"/>
    </location>
</feature>
<keyword evidence="2" id="KW-0812">Transmembrane</keyword>
<evidence type="ECO:0000256" key="2">
    <source>
        <dbReference type="SAM" id="Phobius"/>
    </source>
</evidence>
<dbReference type="Proteomes" id="UP000800235">
    <property type="component" value="Unassembled WGS sequence"/>
</dbReference>
<protein>
    <submittedName>
        <fullName evidence="3">Uncharacterized protein</fullName>
    </submittedName>
</protein>
<comment type="caution">
    <text evidence="3">The sequence shown here is derived from an EMBL/GenBank/DDBJ whole genome shotgun (WGS) entry which is preliminary data.</text>
</comment>
<gene>
    <name evidence="3" type="ORF">EJ08DRAFT_648508</name>
</gene>
<feature type="transmembrane region" description="Helical" evidence="2">
    <location>
        <begin position="169"/>
        <end position="189"/>
    </location>
</feature>
<reference evidence="3" key="1">
    <citation type="journal article" date="2020" name="Stud. Mycol.">
        <title>101 Dothideomycetes genomes: a test case for predicting lifestyles and emergence of pathogens.</title>
        <authorList>
            <person name="Haridas S."/>
            <person name="Albert R."/>
            <person name="Binder M."/>
            <person name="Bloem J."/>
            <person name="Labutti K."/>
            <person name="Salamov A."/>
            <person name="Andreopoulos B."/>
            <person name="Baker S."/>
            <person name="Barry K."/>
            <person name="Bills G."/>
            <person name="Bluhm B."/>
            <person name="Cannon C."/>
            <person name="Castanera R."/>
            <person name="Culley D."/>
            <person name="Daum C."/>
            <person name="Ezra D."/>
            <person name="Gonzalez J."/>
            <person name="Henrissat B."/>
            <person name="Kuo A."/>
            <person name="Liang C."/>
            <person name="Lipzen A."/>
            <person name="Lutzoni F."/>
            <person name="Magnuson J."/>
            <person name="Mondo S."/>
            <person name="Nolan M."/>
            <person name="Ohm R."/>
            <person name="Pangilinan J."/>
            <person name="Park H.-J."/>
            <person name="Ramirez L."/>
            <person name="Alfaro M."/>
            <person name="Sun H."/>
            <person name="Tritt A."/>
            <person name="Yoshinaga Y."/>
            <person name="Zwiers L.-H."/>
            <person name="Turgeon B."/>
            <person name="Goodwin S."/>
            <person name="Spatafora J."/>
            <person name="Crous P."/>
            <person name="Grigoriev I."/>
        </authorList>
    </citation>
    <scope>NUCLEOTIDE SEQUENCE</scope>
    <source>
        <strain evidence="3">CBS 130266</strain>
    </source>
</reference>
<name>A0A9P4TZN1_9PEZI</name>
<dbReference type="InterPro" id="IPR033481">
    <property type="entry name" value="Dni1/Fig1"/>
</dbReference>
<keyword evidence="2" id="KW-0472">Membrane</keyword>
<keyword evidence="2" id="KW-1133">Transmembrane helix</keyword>
<dbReference type="GO" id="GO:0016020">
    <property type="term" value="C:membrane"/>
    <property type="evidence" value="ECO:0007669"/>
    <property type="project" value="InterPro"/>
</dbReference>
<feature type="transmembrane region" description="Helical" evidence="2">
    <location>
        <begin position="121"/>
        <end position="141"/>
    </location>
</feature>
<proteinExistence type="predicted"/>
<dbReference type="OrthoDB" id="3524679at2759"/>
<dbReference type="EMBL" id="MU007029">
    <property type="protein sequence ID" value="KAF2431810.1"/>
    <property type="molecule type" value="Genomic_DNA"/>
</dbReference>